<organism evidence="2 3">
    <name type="scientific">Micromonospora robiginosa</name>
    <dbReference type="NCBI Taxonomy" id="2749844"/>
    <lineage>
        <taxon>Bacteria</taxon>
        <taxon>Bacillati</taxon>
        <taxon>Actinomycetota</taxon>
        <taxon>Actinomycetes</taxon>
        <taxon>Micromonosporales</taxon>
        <taxon>Micromonosporaceae</taxon>
        <taxon>Micromonospora</taxon>
    </lineage>
</organism>
<dbReference type="AlphaFoldDB" id="A0A7L6B2N8"/>
<dbReference type="KEGG" id="mfeu:H1D33_23390"/>
<proteinExistence type="predicted"/>
<feature type="region of interest" description="Disordered" evidence="1">
    <location>
        <begin position="1"/>
        <end position="64"/>
    </location>
</feature>
<name>A0A7L6B2N8_9ACTN</name>
<dbReference type="Proteomes" id="UP000510844">
    <property type="component" value="Chromosome"/>
</dbReference>
<dbReference type="RefSeq" id="WP_181568758.1">
    <property type="nucleotide sequence ID" value="NZ_CP059322.2"/>
</dbReference>
<evidence type="ECO:0000313" key="3">
    <source>
        <dbReference type="Proteomes" id="UP000510844"/>
    </source>
</evidence>
<keyword evidence="3" id="KW-1185">Reference proteome</keyword>
<evidence type="ECO:0000313" key="2">
    <source>
        <dbReference type="EMBL" id="QLQ36242.1"/>
    </source>
</evidence>
<gene>
    <name evidence="2" type="ORF">H1D33_23390</name>
</gene>
<protein>
    <recommendedName>
        <fullName evidence="4">HEAT repeat protein</fullName>
    </recommendedName>
</protein>
<evidence type="ECO:0000256" key="1">
    <source>
        <dbReference type="SAM" id="MobiDB-lite"/>
    </source>
</evidence>
<dbReference type="EMBL" id="CP059322">
    <property type="protein sequence ID" value="QLQ36242.1"/>
    <property type="molecule type" value="Genomic_DNA"/>
</dbReference>
<accession>A0A7L6B2N8</accession>
<reference evidence="3" key="1">
    <citation type="submission" date="2020-07" db="EMBL/GenBank/DDBJ databases">
        <title>A new Micromonospora strain with potent antibiotic activity isolated from the microbiome of a mid-Atlantic deep-sea sponge.</title>
        <authorList>
            <person name="Back C.R."/>
            <person name="Stennett H.L."/>
            <person name="Williams S.E."/>
            <person name="Wang L."/>
            <person name="Ojeda Gomez J."/>
            <person name="Abdulle O.M."/>
            <person name="Duffy T."/>
            <person name="Hendry K.R."/>
            <person name="Powell D."/>
            <person name="Stach J.E."/>
            <person name="Essex-Lopresti A.E."/>
            <person name="Willis C.L."/>
            <person name="Curnow P."/>
            <person name="Race P.R."/>
        </authorList>
    </citation>
    <scope>NUCLEOTIDE SEQUENCE [LARGE SCALE GENOMIC DNA]</scope>
    <source>
        <strain evidence="3">28ISP2-46</strain>
    </source>
</reference>
<feature type="compositionally biased region" description="Basic and acidic residues" evidence="1">
    <location>
        <begin position="19"/>
        <end position="64"/>
    </location>
</feature>
<evidence type="ECO:0008006" key="4">
    <source>
        <dbReference type="Google" id="ProtNLM"/>
    </source>
</evidence>
<reference evidence="2 3" key="2">
    <citation type="journal article" date="2021" name="Mar. Drugs">
        <title>A New Micromonospora Strain with Antibiotic Activity Isolated from the Microbiome of a Mid-Atlantic Deep-Sea Sponge.</title>
        <authorList>
            <person name="Back C.R."/>
            <person name="Stennett H.L."/>
            <person name="Williams S.E."/>
            <person name="Wang L."/>
            <person name="Ojeda Gomez J."/>
            <person name="Abdulle O.M."/>
            <person name="Duffy T."/>
            <person name="Neal C."/>
            <person name="Mantell J."/>
            <person name="Jepson M.A."/>
            <person name="Hendry K.R."/>
            <person name="Powell D."/>
            <person name="Stach J.E.M."/>
            <person name="Essex-Lopresti A.E."/>
            <person name="Willis C.L."/>
            <person name="Curnow P."/>
            <person name="Race P.R."/>
        </authorList>
    </citation>
    <scope>NUCLEOTIDE SEQUENCE [LARGE SCALE GENOMIC DNA]</scope>
    <source>
        <strain evidence="2 3">28ISP2-46</strain>
    </source>
</reference>
<sequence>MTETQPEGATSAPAAPEGDSGRKAVVEYPAKPDDSSVRVEHRDQPDGRKEDEIPPDSLRLDPRVGEDLYGPYARYSRLSVSGVNALGDNNTIQHITYEGQPAAKPIIRDLVGVPALLEVYSETAACGRLADLLRERSTACLTGRPGTGRFSTACAALAQRHDPLRVHEVLLPDEVGPGALRHATDNLDEDHGYVLRLPGDKHVEAMRSLADVFRQHSASLLLIRDDDLPIDNRHSAEVPHRGPDPLAVFRQHLRHYLRRHAGLDDEEAGRHVETYVQIENLATSIESTYGPREVVPLALAVARRHPAGDDAVAEIVGMSQPRRRKRAAEILRSGATEGERRPRRVDQHERAFRIAYAVFARQPLHYVFEAAGLLLEEIDGQAKRPEWGRMALQYPVSELLGPLDVDWRNGRESVRSQGGVSRSAWLHDGAMRGAIIDEAWHEFDSTRPALLKWLDTLVASDDEAVRHGAAEVAGLLAHHDFDRVCADLIDGWAAAPRPRIREAAARAIVAADMGGYVRHLVRHKVRDWAGGHRNYQRDTAALVYASGLQQPDLSWSLADLRRIAGDRMQQHTWAVAESVYQLYNHSPDQTNQIVLELARWSDDRQLRRHAGNAFLALAENLSSAGPILMTKLAANEVDTAALSRLWEVALLATVPARRAWRILGQWLHEAESDDALRKSIGMLVTDLAAMPALRRRLEFHLVRLDEFQSGLPGWLVNAIRGW</sequence>